<keyword evidence="4" id="KW-0012">Acyltransferase</keyword>
<keyword evidence="6" id="KW-0812">Transmembrane</keyword>
<feature type="transmembrane region" description="Helical" evidence="6">
    <location>
        <begin position="86"/>
        <end position="107"/>
    </location>
</feature>
<dbReference type="InterPro" id="IPR016181">
    <property type="entry name" value="Acyl_CoA_acyltransferase"/>
</dbReference>
<dbReference type="RefSeq" id="WP_163300826.1">
    <property type="nucleotide sequence ID" value="NZ_JAAGRQ010000009.1"/>
</dbReference>
<keyword evidence="6" id="KW-0472">Membrane</keyword>
<keyword evidence="3 8" id="KW-0808">Transferase</keyword>
<name>A0A7K3NHV8_9BACT</name>
<feature type="transmembrane region" description="Helical" evidence="6">
    <location>
        <begin position="40"/>
        <end position="66"/>
    </location>
</feature>
<keyword evidence="1" id="KW-0678">Repressor</keyword>
<comment type="catalytic activity">
    <reaction evidence="5">
        <text>glycyl-tRNA(Gly) + acetyl-CoA = N-acetylglycyl-tRNA(Gly) + CoA + H(+)</text>
        <dbReference type="Rhea" id="RHEA:81867"/>
        <dbReference type="Rhea" id="RHEA-COMP:9683"/>
        <dbReference type="Rhea" id="RHEA-COMP:19766"/>
        <dbReference type="ChEBI" id="CHEBI:15378"/>
        <dbReference type="ChEBI" id="CHEBI:57287"/>
        <dbReference type="ChEBI" id="CHEBI:57288"/>
        <dbReference type="ChEBI" id="CHEBI:78522"/>
        <dbReference type="ChEBI" id="CHEBI:232036"/>
    </reaction>
</comment>
<dbReference type="InterPro" id="IPR000182">
    <property type="entry name" value="GNAT_dom"/>
</dbReference>
<dbReference type="GO" id="GO:0016747">
    <property type="term" value="F:acyltransferase activity, transferring groups other than amino-acyl groups"/>
    <property type="evidence" value="ECO:0007669"/>
    <property type="project" value="InterPro"/>
</dbReference>
<proteinExistence type="predicted"/>
<dbReference type="PANTHER" id="PTHR36449:SF1">
    <property type="entry name" value="ACETYLTRANSFERASE"/>
    <property type="match status" value="1"/>
</dbReference>
<comment type="caution">
    <text evidence="8">The sequence shown here is derived from an EMBL/GenBank/DDBJ whole genome shotgun (WGS) entry which is preliminary data.</text>
</comment>
<keyword evidence="6" id="KW-1133">Transmembrane helix</keyword>
<keyword evidence="9" id="KW-1185">Reference proteome</keyword>
<dbReference type="Pfam" id="PF13508">
    <property type="entry name" value="Acetyltransf_7"/>
    <property type="match status" value="1"/>
</dbReference>
<sequence length="164" mass="17875">MNLRIVALDERLDRSGFACGEEALDRYFRERVSQDVKRRVASCFVALGKTAVAGFYTLACAGIPVVDLPEALARRLPRYPTLPAIRIGRLAVALAFQGQGIGGVLLVDAMRRALRTEVAGFTLVVDAKSERAASFYEHHGFMRLASRPGTLFLPLATAQKALTP</sequence>
<dbReference type="AlphaFoldDB" id="A0A7K3NHV8"/>
<dbReference type="Gene3D" id="3.40.630.30">
    <property type="match status" value="1"/>
</dbReference>
<evidence type="ECO:0000313" key="9">
    <source>
        <dbReference type="Proteomes" id="UP000469724"/>
    </source>
</evidence>
<evidence type="ECO:0000259" key="7">
    <source>
        <dbReference type="PROSITE" id="PS51186"/>
    </source>
</evidence>
<protein>
    <submittedName>
        <fullName evidence="8">GNAT family N-acetyltransferase</fullName>
    </submittedName>
</protein>
<feature type="domain" description="N-acetyltransferase" evidence="7">
    <location>
        <begin position="3"/>
        <end position="160"/>
    </location>
</feature>
<evidence type="ECO:0000256" key="2">
    <source>
        <dbReference type="ARBA" id="ARBA00022649"/>
    </source>
</evidence>
<dbReference type="EMBL" id="JAAGRQ010000009">
    <property type="protein sequence ID" value="NDY55772.1"/>
    <property type="molecule type" value="Genomic_DNA"/>
</dbReference>
<dbReference type="SUPFAM" id="SSF55729">
    <property type="entry name" value="Acyl-CoA N-acyltransferases (Nat)"/>
    <property type="match status" value="1"/>
</dbReference>
<evidence type="ECO:0000256" key="3">
    <source>
        <dbReference type="ARBA" id="ARBA00022679"/>
    </source>
</evidence>
<evidence type="ECO:0000256" key="4">
    <source>
        <dbReference type="ARBA" id="ARBA00023315"/>
    </source>
</evidence>
<evidence type="ECO:0000313" key="8">
    <source>
        <dbReference type="EMBL" id="NDY55772.1"/>
    </source>
</evidence>
<dbReference type="PANTHER" id="PTHR36449">
    <property type="entry name" value="ACETYLTRANSFERASE-RELATED"/>
    <property type="match status" value="1"/>
</dbReference>
<evidence type="ECO:0000256" key="6">
    <source>
        <dbReference type="SAM" id="Phobius"/>
    </source>
</evidence>
<gene>
    <name evidence="8" type="ORF">G3N56_03320</name>
</gene>
<reference evidence="8 9" key="1">
    <citation type="submission" date="2020-02" db="EMBL/GenBank/DDBJ databases">
        <title>Comparative genomics of sulfur disproportionating microorganisms.</title>
        <authorList>
            <person name="Ward L.M."/>
            <person name="Bertran E."/>
            <person name="Johnston D.T."/>
        </authorList>
    </citation>
    <scope>NUCLEOTIDE SEQUENCE [LARGE SCALE GENOMIC DNA]</scope>
    <source>
        <strain evidence="8 9">DSM 3696</strain>
    </source>
</reference>
<evidence type="ECO:0000256" key="5">
    <source>
        <dbReference type="ARBA" id="ARBA00049880"/>
    </source>
</evidence>
<evidence type="ECO:0000256" key="1">
    <source>
        <dbReference type="ARBA" id="ARBA00022491"/>
    </source>
</evidence>
<organism evidence="8 9">
    <name type="scientific">Desulfolutivibrio sulfodismutans</name>
    <dbReference type="NCBI Taxonomy" id="63561"/>
    <lineage>
        <taxon>Bacteria</taxon>
        <taxon>Pseudomonadati</taxon>
        <taxon>Thermodesulfobacteriota</taxon>
        <taxon>Desulfovibrionia</taxon>
        <taxon>Desulfovibrionales</taxon>
        <taxon>Desulfovibrionaceae</taxon>
        <taxon>Desulfolutivibrio</taxon>
    </lineage>
</organism>
<accession>A0A7K3NHV8</accession>
<dbReference type="Proteomes" id="UP000469724">
    <property type="component" value="Unassembled WGS sequence"/>
</dbReference>
<dbReference type="PROSITE" id="PS51186">
    <property type="entry name" value="GNAT"/>
    <property type="match status" value="1"/>
</dbReference>
<keyword evidence="2" id="KW-1277">Toxin-antitoxin system</keyword>